<dbReference type="GO" id="GO:0000287">
    <property type="term" value="F:magnesium ion binding"/>
    <property type="evidence" value="ECO:0007669"/>
    <property type="project" value="InterPro"/>
</dbReference>
<comment type="similarity">
    <text evidence="1 3">Belongs to the TPP enzyme family.</text>
</comment>
<feature type="domain" description="Thiamine pyrophosphate enzyme TPP-binding" evidence="6">
    <location>
        <begin position="409"/>
        <end position="554"/>
    </location>
</feature>
<sequence length="571" mass="58898">MSGPTSSAGSSATSDRAAQEGRHRDKARERRAERGKSTLSTTADLVGATLAELGVAQAFGVVGSGNFVVTGALVARGVPFVAARHECGATVMADAYARMSDRLPVVTLHQGCGLTNALTGITEAAKSRTPLLVLTADTPGAAVTANFRIDQDAAIRAVGAVSERVHSPASAVADTVRAYRKAVHERRTVVLNLPLDVQAAPAVPGPATVPVVPRPVRPDADAVASLANALRGARRPVFVAGRGARHAADSLRALAEATGALLATSAVAHGLFAGDPWSLGISGGFASPRTAALIADADLVVGWGCALNKWTTKHGALLGATVAQVDLDPAAFGAHTRVGLGVVGDVAWTARDVLAALDGYTQDGYRTAPLGEVRWTPPADESTADRIDPRVLSARLDALLPAARTVSVDSGNFMGYPSAYLSVPDEYGFCFTQAFQSIGLGLATALGAALARPDRLPVAALGDGGFLMGVAELETVVRLGIPMVVVVYDDAAYGAEIHHFGRDADLSTVTFPDTGLAAIGEGFGCAGLTVRTVADLDGVTRWLDGPRDRPLLVDAKITDDGGSWWLAEAFR</sequence>
<feature type="domain" description="Thiamine pyrophosphate enzyme central" evidence="5">
    <location>
        <begin position="224"/>
        <end position="350"/>
    </location>
</feature>
<dbReference type="SUPFAM" id="SSF52467">
    <property type="entry name" value="DHS-like NAD/FAD-binding domain"/>
    <property type="match status" value="1"/>
</dbReference>
<reference evidence="8 9" key="1">
    <citation type="submission" date="2020-08" db="EMBL/GenBank/DDBJ databases">
        <title>Genomic Encyclopedia of Type Strains, Phase III (KMG-III): the genomes of soil and plant-associated and newly described type strains.</title>
        <authorList>
            <person name="Whitman W."/>
        </authorList>
    </citation>
    <scope>NUCLEOTIDE SEQUENCE [LARGE SCALE GENOMIC DNA]</scope>
    <source>
        <strain evidence="8 9">CECT 8960</strain>
    </source>
</reference>
<dbReference type="InterPro" id="IPR045229">
    <property type="entry name" value="TPP_enz"/>
</dbReference>
<dbReference type="CDD" id="cd07035">
    <property type="entry name" value="TPP_PYR_POX_like"/>
    <property type="match status" value="1"/>
</dbReference>
<dbReference type="GO" id="GO:0009097">
    <property type="term" value="P:isoleucine biosynthetic process"/>
    <property type="evidence" value="ECO:0007669"/>
    <property type="project" value="TreeGrafter"/>
</dbReference>
<evidence type="ECO:0000313" key="9">
    <source>
        <dbReference type="Proteomes" id="UP000520767"/>
    </source>
</evidence>
<evidence type="ECO:0000256" key="4">
    <source>
        <dbReference type="SAM" id="MobiDB-lite"/>
    </source>
</evidence>
<dbReference type="GO" id="GO:0030976">
    <property type="term" value="F:thiamine pyrophosphate binding"/>
    <property type="evidence" value="ECO:0007669"/>
    <property type="project" value="InterPro"/>
</dbReference>
<dbReference type="AlphaFoldDB" id="A0A7W7VGS5"/>
<dbReference type="PANTHER" id="PTHR18968">
    <property type="entry name" value="THIAMINE PYROPHOSPHATE ENZYMES"/>
    <property type="match status" value="1"/>
</dbReference>
<evidence type="ECO:0000259" key="5">
    <source>
        <dbReference type="Pfam" id="PF00205"/>
    </source>
</evidence>
<dbReference type="Gene3D" id="3.40.50.1220">
    <property type="entry name" value="TPP-binding domain"/>
    <property type="match status" value="1"/>
</dbReference>
<dbReference type="InterPro" id="IPR029061">
    <property type="entry name" value="THDP-binding"/>
</dbReference>
<dbReference type="GO" id="GO:0005948">
    <property type="term" value="C:acetolactate synthase complex"/>
    <property type="evidence" value="ECO:0007669"/>
    <property type="project" value="TreeGrafter"/>
</dbReference>
<feature type="region of interest" description="Disordered" evidence="4">
    <location>
        <begin position="1"/>
        <end position="38"/>
    </location>
</feature>
<organism evidence="8 9">
    <name type="scientific">Actinophytocola algeriensis</name>
    <dbReference type="NCBI Taxonomy" id="1768010"/>
    <lineage>
        <taxon>Bacteria</taxon>
        <taxon>Bacillati</taxon>
        <taxon>Actinomycetota</taxon>
        <taxon>Actinomycetes</taxon>
        <taxon>Pseudonocardiales</taxon>
        <taxon>Pseudonocardiaceae</taxon>
    </lineage>
</organism>
<dbReference type="Pfam" id="PF00205">
    <property type="entry name" value="TPP_enzyme_M"/>
    <property type="match status" value="1"/>
</dbReference>
<dbReference type="GO" id="GO:0009099">
    <property type="term" value="P:L-valine biosynthetic process"/>
    <property type="evidence" value="ECO:0007669"/>
    <property type="project" value="TreeGrafter"/>
</dbReference>
<comment type="caution">
    <text evidence="8">The sequence shown here is derived from an EMBL/GenBank/DDBJ whole genome shotgun (WGS) entry which is preliminary data.</text>
</comment>
<evidence type="ECO:0000256" key="2">
    <source>
        <dbReference type="ARBA" id="ARBA00023052"/>
    </source>
</evidence>
<dbReference type="PANTHER" id="PTHR18968:SF13">
    <property type="entry name" value="ACETOLACTATE SYNTHASE CATALYTIC SUBUNIT, MITOCHONDRIAL"/>
    <property type="match status" value="1"/>
</dbReference>
<dbReference type="Pfam" id="PF02776">
    <property type="entry name" value="TPP_enzyme_N"/>
    <property type="match status" value="1"/>
</dbReference>
<dbReference type="Pfam" id="PF02775">
    <property type="entry name" value="TPP_enzyme_C"/>
    <property type="match status" value="1"/>
</dbReference>
<dbReference type="EMBL" id="JACHJQ010000006">
    <property type="protein sequence ID" value="MBB4909658.1"/>
    <property type="molecule type" value="Genomic_DNA"/>
</dbReference>
<dbReference type="InterPro" id="IPR012000">
    <property type="entry name" value="Thiamin_PyroP_enz_cen_dom"/>
</dbReference>
<keyword evidence="9" id="KW-1185">Reference proteome</keyword>
<evidence type="ECO:0000256" key="3">
    <source>
        <dbReference type="RuleBase" id="RU362132"/>
    </source>
</evidence>
<evidence type="ECO:0000259" key="6">
    <source>
        <dbReference type="Pfam" id="PF02775"/>
    </source>
</evidence>
<dbReference type="InterPro" id="IPR011766">
    <property type="entry name" value="TPP_enzyme_TPP-bd"/>
</dbReference>
<dbReference type="CDD" id="cd00568">
    <property type="entry name" value="TPP_enzymes"/>
    <property type="match status" value="1"/>
</dbReference>
<dbReference type="InterPro" id="IPR029035">
    <property type="entry name" value="DHS-like_NAD/FAD-binding_dom"/>
</dbReference>
<name>A0A7W7VGS5_9PSEU</name>
<feature type="domain" description="Thiamine pyrophosphate enzyme N-terminal TPP-binding" evidence="7">
    <location>
        <begin position="41"/>
        <end position="142"/>
    </location>
</feature>
<dbReference type="Gene3D" id="3.40.50.970">
    <property type="match status" value="2"/>
</dbReference>
<accession>A0A7W7VGS5</accession>
<evidence type="ECO:0000259" key="7">
    <source>
        <dbReference type="Pfam" id="PF02776"/>
    </source>
</evidence>
<feature type="compositionally biased region" description="Basic and acidic residues" evidence="4">
    <location>
        <begin position="17"/>
        <end position="36"/>
    </location>
</feature>
<feature type="compositionally biased region" description="Low complexity" evidence="4">
    <location>
        <begin position="1"/>
        <end position="14"/>
    </location>
</feature>
<protein>
    <submittedName>
        <fullName evidence="8">Thiamine pyrophosphate-dependent acetolactate synthase large subunit-like protein</fullName>
    </submittedName>
</protein>
<dbReference type="InterPro" id="IPR012001">
    <property type="entry name" value="Thiamin_PyroP_enz_TPP-bd_dom"/>
</dbReference>
<dbReference type="Proteomes" id="UP000520767">
    <property type="component" value="Unassembled WGS sequence"/>
</dbReference>
<evidence type="ECO:0000313" key="8">
    <source>
        <dbReference type="EMBL" id="MBB4909658.1"/>
    </source>
</evidence>
<dbReference type="GO" id="GO:0050660">
    <property type="term" value="F:flavin adenine dinucleotide binding"/>
    <property type="evidence" value="ECO:0007669"/>
    <property type="project" value="TreeGrafter"/>
</dbReference>
<gene>
    <name evidence="8" type="ORF">FHR82_005916</name>
</gene>
<dbReference type="GO" id="GO:0003984">
    <property type="term" value="F:acetolactate synthase activity"/>
    <property type="evidence" value="ECO:0007669"/>
    <property type="project" value="TreeGrafter"/>
</dbReference>
<keyword evidence="2 3" id="KW-0786">Thiamine pyrophosphate</keyword>
<proteinExistence type="inferred from homology"/>
<dbReference type="SUPFAM" id="SSF52518">
    <property type="entry name" value="Thiamin diphosphate-binding fold (THDP-binding)"/>
    <property type="match status" value="2"/>
</dbReference>
<evidence type="ECO:0000256" key="1">
    <source>
        <dbReference type="ARBA" id="ARBA00007812"/>
    </source>
</evidence>